<evidence type="ECO:0000313" key="1">
    <source>
        <dbReference type="EMBL" id="SVD77085.1"/>
    </source>
</evidence>
<dbReference type="EMBL" id="UINC01172157">
    <property type="protein sequence ID" value="SVD77085.1"/>
    <property type="molecule type" value="Genomic_DNA"/>
</dbReference>
<dbReference type="InterPro" id="IPR029046">
    <property type="entry name" value="LolA/LolB/LppX"/>
</dbReference>
<dbReference type="Gene3D" id="2.50.20.10">
    <property type="entry name" value="Lipoprotein localisation LolA/LolB/LppX"/>
    <property type="match status" value="1"/>
</dbReference>
<proteinExistence type="predicted"/>
<accession>A0A382Y2J1</accession>
<protein>
    <recommendedName>
        <fullName evidence="2">Outer membrane lipoprotein carrier protein LolA</fullName>
    </recommendedName>
</protein>
<dbReference type="InterPro" id="IPR004564">
    <property type="entry name" value="OM_lipoprot_carrier_LolA-like"/>
</dbReference>
<gene>
    <name evidence="1" type="ORF">METZ01_LOCUS429939</name>
</gene>
<evidence type="ECO:0008006" key="2">
    <source>
        <dbReference type="Google" id="ProtNLM"/>
    </source>
</evidence>
<feature type="non-terminal residue" evidence="1">
    <location>
        <position position="152"/>
    </location>
</feature>
<dbReference type="CDD" id="cd16325">
    <property type="entry name" value="LolA"/>
    <property type="match status" value="1"/>
</dbReference>
<reference evidence="1" key="1">
    <citation type="submission" date="2018-05" db="EMBL/GenBank/DDBJ databases">
        <authorList>
            <person name="Lanie J.A."/>
            <person name="Ng W.-L."/>
            <person name="Kazmierczak K.M."/>
            <person name="Andrzejewski T.M."/>
            <person name="Davidsen T.M."/>
            <person name="Wayne K.J."/>
            <person name="Tettelin H."/>
            <person name="Glass J.I."/>
            <person name="Rusch D."/>
            <person name="Podicherti R."/>
            <person name="Tsui H.-C.T."/>
            <person name="Winkler M.E."/>
        </authorList>
    </citation>
    <scope>NUCLEOTIDE SEQUENCE</scope>
</reference>
<name>A0A382Y2J1_9ZZZZ</name>
<sequence length="152" mass="17301">MKNIITLFLSICIILTNVLAQDELATDILAKLSEATKAYTSITIEFDHTFTNKSAGINEKNSGTLILKGEQFRIDMEKQLIINNGITHWIYLKDMNEVTKMDYDSEDEDALSPNKLFTVYDENYKNAYVEAKSVNGERMHIIDLFPKESGPI</sequence>
<organism evidence="1">
    <name type="scientific">marine metagenome</name>
    <dbReference type="NCBI Taxonomy" id="408172"/>
    <lineage>
        <taxon>unclassified sequences</taxon>
        <taxon>metagenomes</taxon>
        <taxon>ecological metagenomes</taxon>
    </lineage>
</organism>
<dbReference type="Pfam" id="PF03548">
    <property type="entry name" value="LolA"/>
    <property type="match status" value="1"/>
</dbReference>
<dbReference type="AlphaFoldDB" id="A0A382Y2J1"/>
<dbReference type="SUPFAM" id="SSF89392">
    <property type="entry name" value="Prokaryotic lipoproteins and lipoprotein localization factors"/>
    <property type="match status" value="1"/>
</dbReference>